<dbReference type="FunFam" id="3.90.850.10:FF:000002">
    <property type="entry name" value="2-hydroxyhepta-2,4-diene-1,7-dioate isomerase"/>
    <property type="match status" value="1"/>
</dbReference>
<evidence type="ECO:0000256" key="2">
    <source>
        <dbReference type="ARBA" id="ARBA00022723"/>
    </source>
</evidence>
<dbReference type="GO" id="GO:0018773">
    <property type="term" value="F:acetylpyruvate hydrolase activity"/>
    <property type="evidence" value="ECO:0007669"/>
    <property type="project" value="TreeGrafter"/>
</dbReference>
<accession>A0A5N7B8X1</accession>
<keyword evidence="5" id="KW-1185">Reference proteome</keyword>
<dbReference type="Proteomes" id="UP000326198">
    <property type="component" value="Unassembled WGS sequence"/>
</dbReference>
<dbReference type="GO" id="GO:0046872">
    <property type="term" value="F:metal ion binding"/>
    <property type="evidence" value="ECO:0007669"/>
    <property type="project" value="UniProtKB-KW"/>
</dbReference>
<proteinExistence type="inferred from homology"/>
<name>A0A5N7B8X1_9EURO</name>
<reference evidence="4 5" key="1">
    <citation type="submission" date="2019-04" db="EMBL/GenBank/DDBJ databases">
        <title>Friends and foes A comparative genomics studyof 23 Aspergillus species from section Flavi.</title>
        <authorList>
            <consortium name="DOE Joint Genome Institute"/>
            <person name="Kjaerbolling I."/>
            <person name="Vesth T."/>
            <person name="Frisvad J.C."/>
            <person name="Nybo J.L."/>
            <person name="Theobald S."/>
            <person name="Kildgaard S."/>
            <person name="Isbrandt T."/>
            <person name="Kuo A."/>
            <person name="Sato A."/>
            <person name="Lyhne E.K."/>
            <person name="Kogle M.E."/>
            <person name="Wiebenga A."/>
            <person name="Kun R.S."/>
            <person name="Lubbers R.J."/>
            <person name="Makela M.R."/>
            <person name="Barry K."/>
            <person name="Chovatia M."/>
            <person name="Clum A."/>
            <person name="Daum C."/>
            <person name="Haridas S."/>
            <person name="He G."/>
            <person name="LaButti K."/>
            <person name="Lipzen A."/>
            <person name="Mondo S."/>
            <person name="Riley R."/>
            <person name="Salamov A."/>
            <person name="Simmons B.A."/>
            <person name="Magnuson J.K."/>
            <person name="Henrissat B."/>
            <person name="Mortensen U.H."/>
            <person name="Larsen T.O."/>
            <person name="Devries R.P."/>
            <person name="Grigoriev I.V."/>
            <person name="Machida M."/>
            <person name="Baker S.E."/>
            <person name="Andersen M.R."/>
        </authorList>
    </citation>
    <scope>NUCLEOTIDE SEQUENCE [LARGE SCALE GENOMIC DNA]</scope>
    <source>
        <strain evidence="4 5">IBT 29228</strain>
    </source>
</reference>
<dbReference type="OrthoDB" id="411064at2759"/>
<keyword evidence="4" id="KW-0378">Hydrolase</keyword>
<dbReference type="PANTHER" id="PTHR11820">
    <property type="entry name" value="ACYLPYRUVASE"/>
    <property type="match status" value="1"/>
</dbReference>
<dbReference type="InterPro" id="IPR036663">
    <property type="entry name" value="Fumarylacetoacetase_C_sf"/>
</dbReference>
<organism evidence="4 5">
    <name type="scientific">Aspergillus bertholletiae</name>
    <dbReference type="NCBI Taxonomy" id="1226010"/>
    <lineage>
        <taxon>Eukaryota</taxon>
        <taxon>Fungi</taxon>
        <taxon>Dikarya</taxon>
        <taxon>Ascomycota</taxon>
        <taxon>Pezizomycotina</taxon>
        <taxon>Eurotiomycetes</taxon>
        <taxon>Eurotiomycetidae</taxon>
        <taxon>Eurotiales</taxon>
        <taxon>Aspergillaceae</taxon>
        <taxon>Aspergillus</taxon>
        <taxon>Aspergillus subgen. Circumdati</taxon>
    </lineage>
</organism>
<dbReference type="InterPro" id="IPR011234">
    <property type="entry name" value="Fumarylacetoacetase-like_C"/>
</dbReference>
<dbReference type="SUPFAM" id="SSF56529">
    <property type="entry name" value="FAH"/>
    <property type="match status" value="1"/>
</dbReference>
<dbReference type="GO" id="GO:0006107">
    <property type="term" value="P:oxaloacetate metabolic process"/>
    <property type="evidence" value="ECO:0007669"/>
    <property type="project" value="UniProtKB-ARBA"/>
</dbReference>
<feature type="domain" description="Fumarylacetoacetase-like C-terminal" evidence="3">
    <location>
        <begin position="70"/>
        <end position="279"/>
    </location>
</feature>
<evidence type="ECO:0000313" key="5">
    <source>
        <dbReference type="Proteomes" id="UP000326198"/>
    </source>
</evidence>
<dbReference type="EMBL" id="ML736212">
    <property type="protein sequence ID" value="KAE8378181.1"/>
    <property type="molecule type" value="Genomic_DNA"/>
</dbReference>
<evidence type="ECO:0000313" key="4">
    <source>
        <dbReference type="EMBL" id="KAE8378181.1"/>
    </source>
</evidence>
<protein>
    <submittedName>
        <fullName evidence="4">Fumarylacetoacetate hydrolase</fullName>
    </submittedName>
</protein>
<keyword evidence="2" id="KW-0479">Metal-binding</keyword>
<evidence type="ECO:0000256" key="1">
    <source>
        <dbReference type="ARBA" id="ARBA00010211"/>
    </source>
</evidence>
<dbReference type="Pfam" id="PF01557">
    <property type="entry name" value="FAA_hydrolase"/>
    <property type="match status" value="1"/>
</dbReference>
<dbReference type="AlphaFoldDB" id="A0A5N7B8X1"/>
<dbReference type="Gene3D" id="3.90.850.10">
    <property type="entry name" value="Fumarylacetoacetase-like, C-terminal domain"/>
    <property type="match status" value="1"/>
</dbReference>
<comment type="similarity">
    <text evidence="1">Belongs to the FAH family.</text>
</comment>
<dbReference type="PANTHER" id="PTHR11820:SF86">
    <property type="entry name" value="FUMARYLACETOACETATE HYDROLASE FAMILY PROTEIN (AFU_ORTHOLOGUE AFUA_7G07000)"/>
    <property type="match status" value="1"/>
</dbReference>
<dbReference type="GO" id="GO:0050163">
    <property type="term" value="F:oxaloacetate tautomerase activity"/>
    <property type="evidence" value="ECO:0007669"/>
    <property type="project" value="UniProtKB-ARBA"/>
</dbReference>
<sequence>MASFSRLIRFKSPDGRSFYADLNHEPFQLPSQGTMTDAYRSFEDLLARRNPVEAIFHSLVAPLPRDDLPIYCVGLNYKSHAEEAHLNVPLHPPVWTKPAASLAFPGEDISLSKFCASNFPDFEGELVFVTSKECRDVSPAEAESFILGYSVGNDLTCRMFQLPDRNGGQFFYAKAFDKFAPIGPVLVSPEVYGRAGKISLVTRVNGKVTQSANVTEDMIFSPVEILSFMSQSTTIPAYTVVMTGTPSGVGAFKKPRQALGHEDVVEVAITSIGSLHNRILLPDGQSPIDMVEVPGHDDGA</sequence>
<evidence type="ECO:0000259" key="3">
    <source>
        <dbReference type="Pfam" id="PF01557"/>
    </source>
</evidence>
<gene>
    <name evidence="4" type="ORF">BDV26DRAFT_197882</name>
</gene>